<reference evidence="1" key="1">
    <citation type="submission" date="2021-06" db="EMBL/GenBank/DDBJ databases">
        <title>Elioraea tepida, sp. nov., a moderately thermophilic aerobic anoxygenic phototrophic bacterium isolated from an alkaline siliceous hot spring mat community in Yellowstone National Park, WY, USA.</title>
        <authorList>
            <person name="Saini M.K."/>
            <person name="Yoshida S."/>
            <person name="Sebastian A."/>
            <person name="Hirose S."/>
            <person name="Hara E."/>
            <person name="Tamaki H."/>
            <person name="Soulier N.T."/>
            <person name="Albert I."/>
            <person name="Hanada S."/>
            <person name="Bryant D.A."/>
            <person name="Tank M."/>
        </authorList>
    </citation>
    <scope>NUCLEOTIDE SEQUENCE</scope>
    <source>
        <strain evidence="1">MS-P2</strain>
    </source>
</reference>
<gene>
    <name evidence="1" type="ORF">KO353_04420</name>
</gene>
<dbReference type="AlphaFoldDB" id="A0A975YKG0"/>
<organism evidence="1 2">
    <name type="scientific">Elioraea tepida</name>
    <dbReference type="NCBI Taxonomy" id="2843330"/>
    <lineage>
        <taxon>Bacteria</taxon>
        <taxon>Pseudomonadati</taxon>
        <taxon>Pseudomonadota</taxon>
        <taxon>Alphaproteobacteria</taxon>
        <taxon>Acetobacterales</taxon>
        <taxon>Elioraeaceae</taxon>
        <taxon>Elioraea</taxon>
    </lineage>
</organism>
<protein>
    <submittedName>
        <fullName evidence="1">Uncharacterized protein</fullName>
    </submittedName>
</protein>
<proteinExistence type="predicted"/>
<dbReference type="EMBL" id="CP076448">
    <property type="protein sequence ID" value="QXM25478.1"/>
    <property type="molecule type" value="Genomic_DNA"/>
</dbReference>
<dbReference type="RefSeq" id="WP_218286534.1">
    <property type="nucleotide sequence ID" value="NZ_CP076448.1"/>
</dbReference>
<dbReference type="Proteomes" id="UP000694001">
    <property type="component" value="Chromosome"/>
</dbReference>
<name>A0A975YKG0_9PROT</name>
<evidence type="ECO:0000313" key="1">
    <source>
        <dbReference type="EMBL" id="QXM25478.1"/>
    </source>
</evidence>
<evidence type="ECO:0000313" key="2">
    <source>
        <dbReference type="Proteomes" id="UP000694001"/>
    </source>
</evidence>
<keyword evidence="2" id="KW-1185">Reference proteome</keyword>
<sequence length="120" mass="13272">MSNRDLMPGRRVDFALAGALAAESLSFWGPALLGRRIVTFRPGETVWWPNRFDGVHVFVGPPSTAVGDWSGRWRRGERWGRDLVELVAAVRGCRPGQAVAFIARAAGVPFEALLTDRRAR</sequence>
<accession>A0A975YKG0</accession>
<dbReference type="KEGG" id="elio:KO353_04420"/>